<dbReference type="EMBL" id="CP024848">
    <property type="protein sequence ID" value="AXI09928.1"/>
    <property type="molecule type" value="Genomic_DNA"/>
</dbReference>
<protein>
    <submittedName>
        <fullName evidence="4">Chitooligosaccharide deacetylase</fullName>
    </submittedName>
</protein>
<dbReference type="InterPro" id="IPR011330">
    <property type="entry name" value="Glyco_hydro/deAcase_b/a-brl"/>
</dbReference>
<proteinExistence type="predicted"/>
<name>A0A345PIU8_9BACI</name>
<dbReference type="GO" id="GO:0016810">
    <property type="term" value="F:hydrolase activity, acting on carbon-nitrogen (but not peptide) bonds"/>
    <property type="evidence" value="ECO:0007669"/>
    <property type="project" value="InterPro"/>
</dbReference>
<keyword evidence="5" id="KW-1185">Reference proteome</keyword>
<dbReference type="KEGG" id="ocn:CUC15_13755"/>
<dbReference type="GO" id="GO:0005975">
    <property type="term" value="P:carbohydrate metabolic process"/>
    <property type="evidence" value="ECO:0007669"/>
    <property type="project" value="InterPro"/>
</dbReference>
<evidence type="ECO:0000313" key="5">
    <source>
        <dbReference type="Proteomes" id="UP000253908"/>
    </source>
</evidence>
<dbReference type="GO" id="GO:0046872">
    <property type="term" value="F:metal ion binding"/>
    <property type="evidence" value="ECO:0007669"/>
    <property type="project" value="UniProtKB-KW"/>
</dbReference>
<dbReference type="InterPro" id="IPR050248">
    <property type="entry name" value="Polysacc_deacetylase_ArnD"/>
</dbReference>
<dbReference type="Proteomes" id="UP000253908">
    <property type="component" value="Chromosome"/>
</dbReference>
<evidence type="ECO:0000313" key="4">
    <source>
        <dbReference type="EMBL" id="AXI09928.1"/>
    </source>
</evidence>
<reference evidence="5" key="1">
    <citation type="submission" date="2017-11" db="EMBL/GenBank/DDBJ databases">
        <authorList>
            <person name="Zhu W."/>
        </authorList>
    </citation>
    <scope>NUCLEOTIDE SEQUENCE [LARGE SCALE GENOMIC DNA]</scope>
    <source>
        <strain evidence="5">160</strain>
    </source>
</reference>
<gene>
    <name evidence="4" type="ORF">CUC15_13755</name>
</gene>
<evidence type="ECO:0000256" key="2">
    <source>
        <dbReference type="ARBA" id="ARBA00022801"/>
    </source>
</evidence>
<dbReference type="InterPro" id="IPR002509">
    <property type="entry name" value="NODB_dom"/>
</dbReference>
<dbReference type="PROSITE" id="PS51677">
    <property type="entry name" value="NODB"/>
    <property type="match status" value="1"/>
</dbReference>
<dbReference type="Pfam" id="PF01522">
    <property type="entry name" value="Polysacc_deac_1"/>
    <property type="match status" value="1"/>
</dbReference>
<sequence>MRRPLSILFLPIFFYVLLFTNMQIFAKDRWDYEKTGQVTWDIDTKEKMVAITFDDGPHPLYTSDILDVLANYNAKATFFVLGAHAKKYSGLIYRQFREGHEIANHTYNHKYHLTTSKELKKEIDDTAEIIYEITGTKPALFRPVGGTYNDVTINTAVDSGNHVVLWSWHQDPEDWKNPSVNRITNHILKNISPGDIILLHDAGGDRSRTVESLKRILPQLTKEGYKFVTVSEMMYRTEIKDSSFFNLFLN</sequence>
<keyword evidence="2" id="KW-0378">Hydrolase</keyword>
<dbReference type="AlphaFoldDB" id="A0A345PIU8"/>
<dbReference type="SUPFAM" id="SSF88713">
    <property type="entry name" value="Glycoside hydrolase/deacetylase"/>
    <property type="match status" value="1"/>
</dbReference>
<keyword evidence="1" id="KW-0479">Metal-binding</keyword>
<organism evidence="4 5">
    <name type="scientific">Oceanobacillus zhaokaii</name>
    <dbReference type="NCBI Taxonomy" id="2052660"/>
    <lineage>
        <taxon>Bacteria</taxon>
        <taxon>Bacillati</taxon>
        <taxon>Bacillota</taxon>
        <taxon>Bacilli</taxon>
        <taxon>Bacillales</taxon>
        <taxon>Bacillaceae</taxon>
        <taxon>Oceanobacillus</taxon>
    </lineage>
</organism>
<dbReference type="GO" id="GO:0016020">
    <property type="term" value="C:membrane"/>
    <property type="evidence" value="ECO:0007669"/>
    <property type="project" value="TreeGrafter"/>
</dbReference>
<evidence type="ECO:0000259" key="3">
    <source>
        <dbReference type="PROSITE" id="PS51677"/>
    </source>
</evidence>
<evidence type="ECO:0000256" key="1">
    <source>
        <dbReference type="ARBA" id="ARBA00022723"/>
    </source>
</evidence>
<dbReference type="RefSeq" id="WP_114917214.1">
    <property type="nucleotide sequence ID" value="NZ_CP024848.1"/>
</dbReference>
<dbReference type="PANTHER" id="PTHR10587">
    <property type="entry name" value="GLYCOSYL TRANSFERASE-RELATED"/>
    <property type="match status" value="1"/>
</dbReference>
<dbReference type="PANTHER" id="PTHR10587:SF133">
    <property type="entry name" value="CHITIN DEACETYLASE 1-RELATED"/>
    <property type="match status" value="1"/>
</dbReference>
<dbReference type="OrthoDB" id="9812065at2"/>
<dbReference type="Gene3D" id="3.20.20.370">
    <property type="entry name" value="Glycoside hydrolase/deacetylase"/>
    <property type="match status" value="1"/>
</dbReference>
<feature type="domain" description="NodB homology" evidence="3">
    <location>
        <begin position="47"/>
        <end position="228"/>
    </location>
</feature>
<dbReference type="CDD" id="cd10917">
    <property type="entry name" value="CE4_NodB_like_6s_7s"/>
    <property type="match status" value="1"/>
</dbReference>
<accession>A0A345PIU8</accession>